<name>A0A263D2Y0_9PSEU</name>
<sequence>MSRKTARHVLYGVFASWFGLTVVGQKLYRDSSKTSVWDKLYLFIPDWRFFAPNPGIHDHHLLMRDKLADGTVTGWQEYSKVEERTLLHSVWHPHRRAEKAVFDTSAELLRFIGQHGHLSGNADPTVQLSVPYLTLLSHLTSRKHHPEAVQTQFLIAVSGGYEVEDEPTMVFLSEFHSVGTPPAAQRAEATGDVQRTP</sequence>
<comment type="caution">
    <text evidence="1">The sequence shown here is derived from an EMBL/GenBank/DDBJ whole genome shotgun (WGS) entry which is preliminary data.</text>
</comment>
<evidence type="ECO:0000313" key="1">
    <source>
        <dbReference type="EMBL" id="OZM72834.1"/>
    </source>
</evidence>
<gene>
    <name evidence="1" type="ORF">CFN78_13385</name>
</gene>
<organism evidence="1 2">
    <name type="scientific">Amycolatopsis antarctica</name>
    <dbReference type="NCBI Taxonomy" id="1854586"/>
    <lineage>
        <taxon>Bacteria</taxon>
        <taxon>Bacillati</taxon>
        <taxon>Actinomycetota</taxon>
        <taxon>Actinomycetes</taxon>
        <taxon>Pseudonocardiales</taxon>
        <taxon>Pseudonocardiaceae</taxon>
        <taxon>Amycolatopsis</taxon>
    </lineage>
</organism>
<evidence type="ECO:0000313" key="2">
    <source>
        <dbReference type="Proteomes" id="UP000242444"/>
    </source>
</evidence>
<dbReference type="EMBL" id="NKYE01000007">
    <property type="protein sequence ID" value="OZM72834.1"/>
    <property type="molecule type" value="Genomic_DNA"/>
</dbReference>
<dbReference type="OrthoDB" id="8565707at2"/>
<dbReference type="AlphaFoldDB" id="A0A263D2Y0"/>
<dbReference type="RefSeq" id="WP_094863311.1">
    <property type="nucleotide sequence ID" value="NZ_NKYE01000007.1"/>
</dbReference>
<proteinExistence type="predicted"/>
<protein>
    <submittedName>
        <fullName evidence="1">Uncharacterized protein</fullName>
    </submittedName>
</protein>
<dbReference type="InParanoid" id="A0A263D2Y0"/>
<accession>A0A263D2Y0</accession>
<keyword evidence="2" id="KW-1185">Reference proteome</keyword>
<reference evidence="1 2" key="1">
    <citation type="submission" date="2017-07" db="EMBL/GenBank/DDBJ databases">
        <title>Amycolatopsis antarcticus sp. nov., isolated from the surface of an Antarcticus brown macroalga.</title>
        <authorList>
            <person name="Wang J."/>
            <person name="Leiva S."/>
            <person name="Huang J."/>
            <person name="Huang Y."/>
        </authorList>
    </citation>
    <scope>NUCLEOTIDE SEQUENCE [LARGE SCALE GENOMIC DNA]</scope>
    <source>
        <strain evidence="1 2">AU-G6</strain>
    </source>
</reference>
<dbReference type="Proteomes" id="UP000242444">
    <property type="component" value="Unassembled WGS sequence"/>
</dbReference>